<evidence type="ECO:0000313" key="7">
    <source>
        <dbReference type="EMBL" id="MDP9828844.1"/>
    </source>
</evidence>
<keyword evidence="5" id="KW-0521">NADP</keyword>
<dbReference type="Gene3D" id="3.50.50.60">
    <property type="entry name" value="FAD/NAD(P)-binding domain"/>
    <property type="match status" value="1"/>
</dbReference>
<dbReference type="InterPro" id="IPR000960">
    <property type="entry name" value="Flavin_mOase"/>
</dbReference>
<evidence type="ECO:0000256" key="1">
    <source>
        <dbReference type="ARBA" id="ARBA00009183"/>
    </source>
</evidence>
<dbReference type="PIRSF" id="PIRSF000332">
    <property type="entry name" value="FMO"/>
    <property type="match status" value="1"/>
</dbReference>
<evidence type="ECO:0000256" key="3">
    <source>
        <dbReference type="ARBA" id="ARBA00022630"/>
    </source>
</evidence>
<organism evidence="7 8">
    <name type="scientific">Kineosporia succinea</name>
    <dbReference type="NCBI Taxonomy" id="84632"/>
    <lineage>
        <taxon>Bacteria</taxon>
        <taxon>Bacillati</taxon>
        <taxon>Actinomycetota</taxon>
        <taxon>Actinomycetes</taxon>
        <taxon>Kineosporiales</taxon>
        <taxon>Kineosporiaceae</taxon>
        <taxon>Kineosporia</taxon>
    </lineage>
</organism>
<reference evidence="7 8" key="1">
    <citation type="submission" date="2023-07" db="EMBL/GenBank/DDBJ databases">
        <title>Sequencing the genomes of 1000 actinobacteria strains.</title>
        <authorList>
            <person name="Klenk H.-P."/>
        </authorList>
    </citation>
    <scope>NUCLEOTIDE SEQUENCE [LARGE SCALE GENOMIC DNA]</scope>
    <source>
        <strain evidence="7 8">DSM 44388</strain>
    </source>
</reference>
<gene>
    <name evidence="7" type="ORF">J2S57_004593</name>
</gene>
<dbReference type="InterPro" id="IPR050346">
    <property type="entry name" value="FMO-like"/>
</dbReference>
<dbReference type="PRINTS" id="PR00370">
    <property type="entry name" value="FMOXYGENASE"/>
</dbReference>
<accession>A0ABT9P817</accession>
<keyword evidence="6" id="KW-0560">Oxidoreductase</keyword>
<name>A0ABT9P817_9ACTN</name>
<dbReference type="InterPro" id="IPR036188">
    <property type="entry name" value="FAD/NAD-bd_sf"/>
</dbReference>
<keyword evidence="8" id="KW-1185">Reference proteome</keyword>
<dbReference type="SUPFAM" id="SSF51905">
    <property type="entry name" value="FAD/NAD(P)-binding domain"/>
    <property type="match status" value="1"/>
</dbReference>
<evidence type="ECO:0000313" key="8">
    <source>
        <dbReference type="Proteomes" id="UP001235712"/>
    </source>
</evidence>
<dbReference type="RefSeq" id="WP_307246442.1">
    <property type="nucleotide sequence ID" value="NZ_JAUSQZ010000001.1"/>
</dbReference>
<proteinExistence type="inferred from homology"/>
<dbReference type="Proteomes" id="UP001235712">
    <property type="component" value="Unassembled WGS sequence"/>
</dbReference>
<protein>
    <submittedName>
        <fullName evidence="7">Cation diffusion facilitator CzcD-associated flavoprotein CzcO</fullName>
    </submittedName>
</protein>
<evidence type="ECO:0000256" key="2">
    <source>
        <dbReference type="ARBA" id="ARBA00010139"/>
    </source>
</evidence>
<keyword evidence="4" id="KW-0274">FAD</keyword>
<sequence length="537" mass="59061">MRIAVIGAGFAGLGTARMLMRCGFEVTVFERAPDVGGVWSRTRRYPGLRTQNDKRTYAFSEHPMPAHYPQWPSGEQVQRYLESYVEVFRLGPALRLSTEVVSATVVRPGSWSLTVRPAGAGTGTRTGTRARTGAELEETLTFDHLVVANGTFSQPAIPVFPGRTVFEDAGGEVSAVSDFTDLEDARGRDVLVVGYGKSACDAAVEVSDVAASTTVVARELLWKMPRYLGGVLNYKYLLLTRLGEGLFRYIRPTRVERLMHSGGGRVGQAMLNSVGALTVRQLRLRELGLVPRGDFGRIARSTVSLVTEGLYERIRDGRIRVVRDTTIDELGAENGQPTARLGNGETVPADLVICGTGFDQVVPFFAPDLVARLQDDRGNFTLYRQILPPGVPNLTFAGYSSSFFSPLGSEMSAVWIAAHLLGGLPLPDELTMREHVAAQLRWAERRTEGKHGRGTNVVPFSMHFVDEILDDLGLNVSGPTRLRQWLMPVDPASYQDVGARLVLRHRDQIDDLTLGHPGPARVLSRAGRLRRRVRVRN</sequence>
<dbReference type="InterPro" id="IPR020946">
    <property type="entry name" value="Flavin_mOase-like"/>
</dbReference>
<comment type="similarity">
    <text evidence="2">Belongs to the FAD-binding monooxygenase family.</text>
</comment>
<comment type="similarity">
    <text evidence="1">Belongs to the FMO family.</text>
</comment>
<dbReference type="Pfam" id="PF00743">
    <property type="entry name" value="FMO-like"/>
    <property type="match status" value="1"/>
</dbReference>
<evidence type="ECO:0000256" key="6">
    <source>
        <dbReference type="ARBA" id="ARBA00023002"/>
    </source>
</evidence>
<dbReference type="EMBL" id="JAUSQZ010000001">
    <property type="protein sequence ID" value="MDP9828844.1"/>
    <property type="molecule type" value="Genomic_DNA"/>
</dbReference>
<evidence type="ECO:0000256" key="4">
    <source>
        <dbReference type="ARBA" id="ARBA00022827"/>
    </source>
</evidence>
<comment type="caution">
    <text evidence="7">The sequence shown here is derived from an EMBL/GenBank/DDBJ whole genome shotgun (WGS) entry which is preliminary data.</text>
</comment>
<evidence type="ECO:0000256" key="5">
    <source>
        <dbReference type="ARBA" id="ARBA00022857"/>
    </source>
</evidence>
<dbReference type="PANTHER" id="PTHR23023">
    <property type="entry name" value="DIMETHYLANILINE MONOOXYGENASE"/>
    <property type="match status" value="1"/>
</dbReference>
<keyword evidence="3" id="KW-0285">Flavoprotein</keyword>